<sequence>MFLPDLQSNDLTEVHQPPAKDKNEEGAKCKVPRSTFGPGSGCISQTIKKGGPRAGKTPPKPG</sequence>
<protein>
    <submittedName>
        <fullName evidence="1">Uncharacterized protein</fullName>
    </submittedName>
</protein>
<name>A0ACC2RVD3_9FUNG</name>
<dbReference type="Proteomes" id="UP001165960">
    <property type="component" value="Unassembled WGS sequence"/>
</dbReference>
<gene>
    <name evidence="1" type="ORF">DSO57_1018742</name>
</gene>
<evidence type="ECO:0000313" key="1">
    <source>
        <dbReference type="EMBL" id="KAJ9054020.1"/>
    </source>
</evidence>
<dbReference type="EMBL" id="QTSX02006472">
    <property type="protein sequence ID" value="KAJ9054020.1"/>
    <property type="molecule type" value="Genomic_DNA"/>
</dbReference>
<organism evidence="1 2">
    <name type="scientific">Entomophthora muscae</name>
    <dbReference type="NCBI Taxonomy" id="34485"/>
    <lineage>
        <taxon>Eukaryota</taxon>
        <taxon>Fungi</taxon>
        <taxon>Fungi incertae sedis</taxon>
        <taxon>Zoopagomycota</taxon>
        <taxon>Entomophthoromycotina</taxon>
        <taxon>Entomophthoromycetes</taxon>
        <taxon>Entomophthorales</taxon>
        <taxon>Entomophthoraceae</taxon>
        <taxon>Entomophthora</taxon>
    </lineage>
</organism>
<keyword evidence="2" id="KW-1185">Reference proteome</keyword>
<reference evidence="1" key="1">
    <citation type="submission" date="2022-04" db="EMBL/GenBank/DDBJ databases">
        <title>Genome of the entomopathogenic fungus Entomophthora muscae.</title>
        <authorList>
            <person name="Elya C."/>
            <person name="Lovett B.R."/>
            <person name="Lee E."/>
            <person name="Macias A.M."/>
            <person name="Hajek A.E."/>
            <person name="De Bivort B.L."/>
            <person name="Kasson M.T."/>
            <person name="De Fine Licht H.H."/>
            <person name="Stajich J.E."/>
        </authorList>
    </citation>
    <scope>NUCLEOTIDE SEQUENCE</scope>
    <source>
        <strain evidence="1">Berkeley</strain>
    </source>
</reference>
<accession>A0ACC2RVD3</accession>
<evidence type="ECO:0000313" key="2">
    <source>
        <dbReference type="Proteomes" id="UP001165960"/>
    </source>
</evidence>
<proteinExistence type="predicted"/>
<comment type="caution">
    <text evidence="1">The sequence shown here is derived from an EMBL/GenBank/DDBJ whole genome shotgun (WGS) entry which is preliminary data.</text>
</comment>